<dbReference type="Pfam" id="PF19614">
    <property type="entry name" value="DUF6119"/>
    <property type="match status" value="1"/>
</dbReference>
<name>A0ABD7HGB6_9MYCO</name>
<accession>A0ABD7HGB6</accession>
<organism evidence="1 2">
    <name type="scientific">Mycobacteroides abscessus</name>
    <dbReference type="NCBI Taxonomy" id="36809"/>
    <lineage>
        <taxon>Bacteria</taxon>
        <taxon>Bacillati</taxon>
        <taxon>Actinomycetota</taxon>
        <taxon>Actinomycetes</taxon>
        <taxon>Mycobacteriales</taxon>
        <taxon>Mycobacteriaceae</taxon>
        <taxon>Mycobacteroides</taxon>
    </lineage>
</organism>
<evidence type="ECO:0000313" key="2">
    <source>
        <dbReference type="Proteomes" id="UP000284557"/>
    </source>
</evidence>
<sequence length="83" mass="9097">MHDNEAHEQFRTLVTENGGNPALVMDKPTAVVFAIARYAGEQFDPDTLYSFSQVTLVRTVDDLTAHGIKVYVVPIENTATTTG</sequence>
<dbReference type="AlphaFoldDB" id="A0ABD7HGB6"/>
<evidence type="ECO:0000313" key="1">
    <source>
        <dbReference type="EMBL" id="RIT28678.1"/>
    </source>
</evidence>
<dbReference type="EMBL" id="QXBN01000048">
    <property type="protein sequence ID" value="RIT28678.1"/>
    <property type="molecule type" value="Genomic_DNA"/>
</dbReference>
<proteinExistence type="predicted"/>
<dbReference type="InterPro" id="IPR026487">
    <property type="entry name" value="CHP04141"/>
</dbReference>
<comment type="caution">
    <text evidence="1">The sequence shown here is derived from an EMBL/GenBank/DDBJ whole genome shotgun (WGS) entry which is preliminary data.</text>
</comment>
<protein>
    <submittedName>
        <fullName evidence="1">Uncharacterized protein</fullName>
    </submittedName>
</protein>
<dbReference type="NCBIfam" id="TIGR04141">
    <property type="entry name" value="TIGR04141 family sporadically distributed protein"/>
    <property type="match status" value="1"/>
</dbReference>
<reference evidence="1 2" key="1">
    <citation type="submission" date="2018-08" db="EMBL/GenBank/DDBJ databases">
        <title>Linezolid Resistance in Mycobacterium abscessus: MIC Distribution and Comprehensive Investigation of Resistance Mechanisms.</title>
        <authorList>
            <person name="Ye M."/>
            <person name="Xu L."/>
            <person name="Zou Y."/>
            <person name="Li B."/>
            <person name="Guo Q."/>
            <person name="Zhang Y."/>
            <person name="Zhan M."/>
            <person name="Xu B."/>
            <person name="Yu F."/>
            <person name="Zhang Z."/>
            <person name="Chu H."/>
        </authorList>
    </citation>
    <scope>NUCLEOTIDE SEQUENCE [LARGE SCALE GENOMIC DNA]</scope>
    <source>
        <strain evidence="1 2">G143</strain>
    </source>
</reference>
<dbReference type="Proteomes" id="UP000284557">
    <property type="component" value="Unassembled WGS sequence"/>
</dbReference>
<gene>
    <name evidence="1" type="ORF">D2E76_27115</name>
</gene>